<gene>
    <name evidence="1" type="ORF">K504DRAFT_379012</name>
</gene>
<feature type="non-terminal residue" evidence="1">
    <location>
        <position position="1"/>
    </location>
</feature>
<dbReference type="Proteomes" id="UP000799428">
    <property type="component" value="Unassembled WGS sequence"/>
</dbReference>
<reference evidence="1" key="1">
    <citation type="journal article" date="2020" name="Stud. Mycol.">
        <title>101 Dothideomycetes genomes: a test case for predicting lifestyles and emergence of pathogens.</title>
        <authorList>
            <person name="Haridas S."/>
            <person name="Albert R."/>
            <person name="Binder M."/>
            <person name="Bloem J."/>
            <person name="Labutti K."/>
            <person name="Salamov A."/>
            <person name="Andreopoulos B."/>
            <person name="Baker S."/>
            <person name="Barry K."/>
            <person name="Bills G."/>
            <person name="Bluhm B."/>
            <person name="Cannon C."/>
            <person name="Castanera R."/>
            <person name="Culley D."/>
            <person name="Daum C."/>
            <person name="Ezra D."/>
            <person name="Gonzalez J."/>
            <person name="Henrissat B."/>
            <person name="Kuo A."/>
            <person name="Liang C."/>
            <person name="Lipzen A."/>
            <person name="Lutzoni F."/>
            <person name="Magnuson J."/>
            <person name="Mondo S."/>
            <person name="Nolan M."/>
            <person name="Ohm R."/>
            <person name="Pangilinan J."/>
            <person name="Park H.-J."/>
            <person name="Ramirez L."/>
            <person name="Alfaro M."/>
            <person name="Sun H."/>
            <person name="Tritt A."/>
            <person name="Yoshinaga Y."/>
            <person name="Zwiers L.-H."/>
            <person name="Turgeon B."/>
            <person name="Goodwin S."/>
            <person name="Spatafora J."/>
            <person name="Crous P."/>
            <person name="Grigoriev I."/>
        </authorList>
    </citation>
    <scope>NUCLEOTIDE SEQUENCE</scope>
    <source>
        <strain evidence="1">CBS 279.74</strain>
    </source>
</reference>
<dbReference type="AlphaFoldDB" id="A0A6G1K8I0"/>
<protein>
    <submittedName>
        <fullName evidence="1">Uncharacterized protein</fullName>
    </submittedName>
</protein>
<dbReference type="OrthoDB" id="3806551at2759"/>
<accession>A0A6G1K8I0</accession>
<evidence type="ECO:0000313" key="1">
    <source>
        <dbReference type="EMBL" id="KAF2709199.1"/>
    </source>
</evidence>
<dbReference type="EMBL" id="MU005770">
    <property type="protein sequence ID" value="KAF2709199.1"/>
    <property type="molecule type" value="Genomic_DNA"/>
</dbReference>
<evidence type="ECO:0000313" key="2">
    <source>
        <dbReference type="Proteomes" id="UP000799428"/>
    </source>
</evidence>
<name>A0A6G1K8I0_9PLEO</name>
<organism evidence="1 2">
    <name type="scientific">Pleomassaria siparia CBS 279.74</name>
    <dbReference type="NCBI Taxonomy" id="1314801"/>
    <lineage>
        <taxon>Eukaryota</taxon>
        <taxon>Fungi</taxon>
        <taxon>Dikarya</taxon>
        <taxon>Ascomycota</taxon>
        <taxon>Pezizomycotina</taxon>
        <taxon>Dothideomycetes</taxon>
        <taxon>Pleosporomycetidae</taxon>
        <taxon>Pleosporales</taxon>
        <taxon>Pleomassariaceae</taxon>
        <taxon>Pleomassaria</taxon>
    </lineage>
</organism>
<sequence length="56" mass="6613">NASTGVTLLEYVLGFNPYNRFNLLNARHKIKEEDYKTLRLYYRDVAEEAVTFTRVV</sequence>
<proteinExistence type="predicted"/>
<keyword evidence="2" id="KW-1185">Reference proteome</keyword>